<evidence type="ECO:0000256" key="6">
    <source>
        <dbReference type="ARBA" id="ARBA00023242"/>
    </source>
</evidence>
<evidence type="ECO:0000256" key="2">
    <source>
        <dbReference type="ARBA" id="ARBA00005378"/>
    </source>
</evidence>
<keyword evidence="3" id="KW-0235">DNA replication</keyword>
<dbReference type="Gene3D" id="1.10.8.60">
    <property type="match status" value="1"/>
</dbReference>
<dbReference type="SUPFAM" id="SSF48019">
    <property type="entry name" value="post-AAA+ oligomerization domain-like"/>
    <property type="match status" value="1"/>
</dbReference>
<reference evidence="8" key="1">
    <citation type="submission" date="2021-05" db="EMBL/GenBank/DDBJ databases">
        <title>The genome of the haptophyte Pavlova lutheri (Diacronema luteri, Pavlovales) - a model for lipid biosynthesis in eukaryotic algae.</title>
        <authorList>
            <person name="Hulatt C.J."/>
            <person name="Posewitz M.C."/>
        </authorList>
    </citation>
    <scope>NUCLEOTIDE SEQUENCE</scope>
    <source>
        <strain evidence="8">NIVA-4/92</strain>
    </source>
</reference>
<feature type="domain" description="AAA+ ATPase" evidence="7">
    <location>
        <begin position="49"/>
        <end position="184"/>
    </location>
</feature>
<dbReference type="CDD" id="cd18140">
    <property type="entry name" value="HLD_clamp_RFC"/>
    <property type="match status" value="1"/>
</dbReference>
<keyword evidence="9" id="KW-1185">Reference proteome</keyword>
<dbReference type="Pfam" id="PF08542">
    <property type="entry name" value="Rep_fac_C"/>
    <property type="match status" value="1"/>
</dbReference>
<evidence type="ECO:0000313" key="9">
    <source>
        <dbReference type="Proteomes" id="UP000751190"/>
    </source>
</evidence>
<dbReference type="CDD" id="cd00009">
    <property type="entry name" value="AAA"/>
    <property type="match status" value="1"/>
</dbReference>
<evidence type="ECO:0000313" key="8">
    <source>
        <dbReference type="EMBL" id="KAG8469510.1"/>
    </source>
</evidence>
<protein>
    <recommendedName>
        <fullName evidence="7">AAA+ ATPase domain-containing protein</fullName>
    </recommendedName>
</protein>
<name>A0A8J5Y1A7_DIALT</name>
<dbReference type="InterPro" id="IPR003959">
    <property type="entry name" value="ATPase_AAA_core"/>
</dbReference>
<dbReference type="PANTHER" id="PTHR11669">
    <property type="entry name" value="REPLICATION FACTOR C / DNA POLYMERASE III GAMMA-TAU SUBUNIT"/>
    <property type="match status" value="1"/>
</dbReference>
<keyword evidence="6" id="KW-0539">Nucleus</keyword>
<dbReference type="GO" id="GO:0006261">
    <property type="term" value="P:DNA-templated DNA replication"/>
    <property type="evidence" value="ECO:0007669"/>
    <property type="project" value="TreeGrafter"/>
</dbReference>
<dbReference type="AlphaFoldDB" id="A0A8J5Y1A7"/>
<keyword evidence="5" id="KW-0067">ATP-binding</keyword>
<dbReference type="GO" id="GO:0003677">
    <property type="term" value="F:DNA binding"/>
    <property type="evidence" value="ECO:0007669"/>
    <property type="project" value="InterPro"/>
</dbReference>
<dbReference type="InterPro" id="IPR050238">
    <property type="entry name" value="DNA_Rep/Repair_Clamp_Loader"/>
</dbReference>
<dbReference type="GO" id="GO:0003689">
    <property type="term" value="F:DNA clamp loader activity"/>
    <property type="evidence" value="ECO:0007669"/>
    <property type="project" value="TreeGrafter"/>
</dbReference>
<dbReference type="NCBIfam" id="NF001679">
    <property type="entry name" value="PRK00440.1"/>
    <property type="match status" value="1"/>
</dbReference>
<evidence type="ECO:0000259" key="7">
    <source>
        <dbReference type="SMART" id="SM00382"/>
    </source>
</evidence>
<comment type="caution">
    <text evidence="8">The sequence shown here is derived from an EMBL/GenBank/DDBJ whole genome shotgun (WGS) entry which is preliminary data.</text>
</comment>
<dbReference type="InterPro" id="IPR008921">
    <property type="entry name" value="DNA_pol3_clamp-load_cplx_C"/>
</dbReference>
<dbReference type="FunFam" id="3.40.50.300:FF:000107">
    <property type="entry name" value="Replication factor C subunit 4"/>
    <property type="match status" value="1"/>
</dbReference>
<keyword evidence="4" id="KW-0547">Nucleotide-binding</keyword>
<gene>
    <name evidence="8" type="ORF">KFE25_005965</name>
</gene>
<evidence type="ECO:0000256" key="5">
    <source>
        <dbReference type="ARBA" id="ARBA00022840"/>
    </source>
</evidence>
<dbReference type="InterPro" id="IPR027417">
    <property type="entry name" value="P-loop_NTPase"/>
</dbReference>
<evidence type="ECO:0000256" key="3">
    <source>
        <dbReference type="ARBA" id="ARBA00022705"/>
    </source>
</evidence>
<dbReference type="FunFam" id="1.10.8.60:FF:000012">
    <property type="entry name" value="Replication factor C subunit 4"/>
    <property type="match status" value="1"/>
</dbReference>
<dbReference type="PANTHER" id="PTHR11669:SF5">
    <property type="entry name" value="REPLICATION FACTOR C SUBUNIT 2"/>
    <property type="match status" value="1"/>
</dbReference>
<accession>A0A8J5Y1A7</accession>
<dbReference type="Proteomes" id="UP000751190">
    <property type="component" value="Unassembled WGS sequence"/>
</dbReference>
<dbReference type="Gene3D" id="1.20.272.10">
    <property type="match status" value="1"/>
</dbReference>
<dbReference type="InterPro" id="IPR047854">
    <property type="entry name" value="RFC_lid"/>
</dbReference>
<dbReference type="Gene3D" id="3.40.50.300">
    <property type="entry name" value="P-loop containing nucleotide triphosphate hydrolases"/>
    <property type="match status" value="1"/>
</dbReference>
<dbReference type="GO" id="GO:0005663">
    <property type="term" value="C:DNA replication factor C complex"/>
    <property type="evidence" value="ECO:0007669"/>
    <property type="project" value="TreeGrafter"/>
</dbReference>
<comment type="subcellular location">
    <subcellularLocation>
        <location evidence="1">Nucleus</location>
    </subcellularLocation>
</comment>
<comment type="similarity">
    <text evidence="2">Belongs to the activator 1 small subunits family.</text>
</comment>
<evidence type="ECO:0000256" key="4">
    <source>
        <dbReference type="ARBA" id="ARBA00022741"/>
    </source>
</evidence>
<dbReference type="OrthoDB" id="4199794at2759"/>
<dbReference type="InterPro" id="IPR003593">
    <property type="entry name" value="AAA+_ATPase"/>
</dbReference>
<dbReference type="SUPFAM" id="SSF52540">
    <property type="entry name" value="P-loop containing nucleoside triphosphate hydrolases"/>
    <property type="match status" value="1"/>
</dbReference>
<evidence type="ECO:0000256" key="1">
    <source>
        <dbReference type="ARBA" id="ARBA00004123"/>
    </source>
</evidence>
<dbReference type="EMBL" id="JAGTXO010000002">
    <property type="protein sequence ID" value="KAG8469510.1"/>
    <property type="molecule type" value="Genomic_DNA"/>
</dbReference>
<dbReference type="Pfam" id="PF00004">
    <property type="entry name" value="AAA"/>
    <property type="match status" value="1"/>
</dbReference>
<dbReference type="SMART" id="SM00382">
    <property type="entry name" value="AAA"/>
    <property type="match status" value="1"/>
</dbReference>
<organism evidence="8 9">
    <name type="scientific">Diacronema lutheri</name>
    <name type="common">Unicellular marine alga</name>
    <name type="synonym">Monochrysis lutheri</name>
    <dbReference type="NCBI Taxonomy" id="2081491"/>
    <lineage>
        <taxon>Eukaryota</taxon>
        <taxon>Haptista</taxon>
        <taxon>Haptophyta</taxon>
        <taxon>Pavlovophyceae</taxon>
        <taxon>Pavlovales</taxon>
        <taxon>Pavlovaceae</taxon>
        <taxon>Diacronema</taxon>
    </lineage>
</organism>
<sequence length="348" mass="37716">MFSGGDAGAEAQPPSELPWLEKYRPIEVKDIVGNEETVARLGIIAQEGNMPNIILSGPPGTGKTTSVLCVSRQLLGAAWRDAVLELNASDDRGIDVVRNRIKGFAQKKVTLPPGRHKIVILDEADSMTTGAQQALRRTMEIHSGTTRFALACNISNKIIEPIQSRCAVLRYTKLSDEQVLKRLLTVLKLEATPYDDSGLDALIFTAEGDMRQALNNAQATAAGFGKITSENVMKVCDQPHPLLLKQLIDAALDGDFDGAHNVFAQLWDEGYAAIDVVGSLFRIAKYHECTEESKLELIREIGLCHMRVLEGLDSFLQMSALVALLCLPAAKRKRAAAAAAAAAQSRGK</sequence>
<dbReference type="GO" id="GO:0016887">
    <property type="term" value="F:ATP hydrolysis activity"/>
    <property type="evidence" value="ECO:0007669"/>
    <property type="project" value="InterPro"/>
</dbReference>
<dbReference type="InterPro" id="IPR013748">
    <property type="entry name" value="Rep_factorC_C"/>
</dbReference>
<dbReference type="GO" id="GO:0005524">
    <property type="term" value="F:ATP binding"/>
    <property type="evidence" value="ECO:0007669"/>
    <property type="project" value="UniProtKB-KW"/>
</dbReference>
<dbReference type="GO" id="GO:0005634">
    <property type="term" value="C:nucleus"/>
    <property type="evidence" value="ECO:0007669"/>
    <property type="project" value="UniProtKB-SubCell"/>
</dbReference>
<dbReference type="GO" id="GO:0006281">
    <property type="term" value="P:DNA repair"/>
    <property type="evidence" value="ECO:0007669"/>
    <property type="project" value="TreeGrafter"/>
</dbReference>
<proteinExistence type="inferred from homology"/>
<dbReference type="OMA" id="SCNYSSQ"/>